<evidence type="ECO:0008006" key="4">
    <source>
        <dbReference type="Google" id="ProtNLM"/>
    </source>
</evidence>
<feature type="compositionally biased region" description="Pro residues" evidence="1">
    <location>
        <begin position="13"/>
        <end position="27"/>
    </location>
</feature>
<gene>
    <name evidence="2" type="ORF">OG814_42170</name>
</gene>
<keyword evidence="2" id="KW-0614">Plasmid</keyword>
<feature type="region of interest" description="Disordered" evidence="1">
    <location>
        <begin position="1"/>
        <end position="63"/>
    </location>
</feature>
<accession>A0ABZ1LST8</accession>
<sequence>MTDPMPMDGKGPKVPPSYPPRTPPPQKKPVEAPRPEPSTKPVTSSVPLPRPGQARLETRRPRMSIRARRAANWALTGYPWVAGQAVGKVTAAVRGWGYAHPEDDALNKAVRLLVGAAAADEGRRISVHLADQDDMLLIAVLSHTSSQPDETILADLAAVPGTTSCGTDASDDGRRVWVVLSTERPRSRTTPAA</sequence>
<evidence type="ECO:0000313" key="3">
    <source>
        <dbReference type="Proteomes" id="UP001622594"/>
    </source>
</evidence>
<name>A0ABZ1LST8_9ACTN</name>
<protein>
    <recommendedName>
        <fullName evidence="4">ATP-binding protein</fullName>
    </recommendedName>
</protein>
<organism evidence="2 3">
    <name type="scientific">Streptomyces zaomyceticus</name>
    <dbReference type="NCBI Taxonomy" id="68286"/>
    <lineage>
        <taxon>Bacteria</taxon>
        <taxon>Bacillati</taxon>
        <taxon>Actinomycetota</taxon>
        <taxon>Actinomycetes</taxon>
        <taxon>Kitasatosporales</taxon>
        <taxon>Streptomycetaceae</taxon>
        <taxon>Streptomyces</taxon>
    </lineage>
</organism>
<dbReference type="Proteomes" id="UP001622594">
    <property type="component" value="Plasmid unnamed1"/>
</dbReference>
<evidence type="ECO:0000256" key="1">
    <source>
        <dbReference type="SAM" id="MobiDB-lite"/>
    </source>
</evidence>
<reference evidence="2 3" key="1">
    <citation type="submission" date="2022-10" db="EMBL/GenBank/DDBJ databases">
        <title>The complete genomes of actinobacterial strains from the NBC collection.</title>
        <authorList>
            <person name="Joergensen T.S."/>
            <person name="Alvarez Arevalo M."/>
            <person name="Sterndorff E.B."/>
            <person name="Faurdal D."/>
            <person name="Vuksanovic O."/>
            <person name="Mourched A.-S."/>
            <person name="Charusanti P."/>
            <person name="Shaw S."/>
            <person name="Blin K."/>
            <person name="Weber T."/>
        </authorList>
    </citation>
    <scope>NUCLEOTIDE SEQUENCE [LARGE SCALE GENOMIC DNA]</scope>
    <source>
        <strain evidence="2 3">NBC_00123</strain>
        <plasmid evidence="2 3">unnamed1</plasmid>
    </source>
</reference>
<dbReference type="EMBL" id="CP108189">
    <property type="protein sequence ID" value="WTR75865.1"/>
    <property type="molecule type" value="Genomic_DNA"/>
</dbReference>
<evidence type="ECO:0000313" key="2">
    <source>
        <dbReference type="EMBL" id="WTR75865.1"/>
    </source>
</evidence>
<dbReference type="RefSeq" id="WP_331717820.1">
    <property type="nucleotide sequence ID" value="NZ_CP108189.1"/>
</dbReference>
<geneLocation type="plasmid" evidence="2 3">
    <name>unnamed1</name>
</geneLocation>
<keyword evidence="3" id="KW-1185">Reference proteome</keyword>
<proteinExistence type="predicted"/>